<dbReference type="EMBL" id="JACAZI010000006">
    <property type="protein sequence ID" value="KAF7358010.1"/>
    <property type="molecule type" value="Genomic_DNA"/>
</dbReference>
<dbReference type="SUPFAM" id="SSF81383">
    <property type="entry name" value="F-box domain"/>
    <property type="match status" value="1"/>
</dbReference>
<dbReference type="InterPro" id="IPR001810">
    <property type="entry name" value="F-box_dom"/>
</dbReference>
<gene>
    <name evidence="2" type="ORF">MVEN_00848000</name>
</gene>
<dbReference type="OrthoDB" id="3172239at2759"/>
<proteinExistence type="predicted"/>
<organism evidence="2 3">
    <name type="scientific">Mycena venus</name>
    <dbReference type="NCBI Taxonomy" id="2733690"/>
    <lineage>
        <taxon>Eukaryota</taxon>
        <taxon>Fungi</taxon>
        <taxon>Dikarya</taxon>
        <taxon>Basidiomycota</taxon>
        <taxon>Agaricomycotina</taxon>
        <taxon>Agaricomycetes</taxon>
        <taxon>Agaricomycetidae</taxon>
        <taxon>Agaricales</taxon>
        <taxon>Marasmiineae</taxon>
        <taxon>Mycenaceae</taxon>
        <taxon>Mycena</taxon>
    </lineage>
</organism>
<dbReference type="InterPro" id="IPR036047">
    <property type="entry name" value="F-box-like_dom_sf"/>
</dbReference>
<feature type="domain" description="F-box" evidence="1">
    <location>
        <begin position="36"/>
        <end position="92"/>
    </location>
</feature>
<dbReference type="AlphaFoldDB" id="A0A8H6YHD3"/>
<dbReference type="SUPFAM" id="SSF52047">
    <property type="entry name" value="RNI-like"/>
    <property type="match status" value="1"/>
</dbReference>
<dbReference type="CDD" id="cd09917">
    <property type="entry name" value="F-box_SF"/>
    <property type="match status" value="1"/>
</dbReference>
<protein>
    <submittedName>
        <fullName evidence="2">F-box domain-containing protein</fullName>
    </submittedName>
</protein>
<dbReference type="Proteomes" id="UP000620124">
    <property type="component" value="Unassembled WGS sequence"/>
</dbReference>
<sequence length="524" mass="58113">MNRQNTNNPARRSAIEEELAVLCERMAVLKAEYNSIAPISVLPNEVLIQIFSCVPEFHSYSVSPVIQLHKLSLVCRDWHDIVLGSSALWSNITCPWQSTERKLEIQLTRSRAAPLTIKFDRLDSFSFAPMIPANAERLKSLDIAGEPKFVLDFMSRMQHFYFPLLQSLTLTPDHPLEGDGLEVEACLPLELLEGRMPRISRLSLSYIDAGWESLPPLRALILAGGPGSRVTPISFHVLFGLLQSSPALYTLQLDMMTVAGGPEQPHPVELPHLRLLYFRDFLHHCKALLAHLVLPPSTRLLLYPLGITGGVDVRDILIPLRKHLRAPGAPIATTLVLRVPLDDGTVINFRTTTYLNEAAYTGFDLDGLFGINSHPAGAPALRQIMAKVLKALPTQSITYLDIGSARLTYASWKTALALLPALEKVRLHVGDGGTHFCQAALDMGYSLCALRVLCTVRAGIQQEMEWVAPFFNALTRLLRGYQLSETPLKHLDVMDNFRALDLGAGKWAELRGLVGKLDTDVEQS</sequence>
<evidence type="ECO:0000313" key="3">
    <source>
        <dbReference type="Proteomes" id="UP000620124"/>
    </source>
</evidence>
<dbReference type="Gene3D" id="1.20.1280.50">
    <property type="match status" value="1"/>
</dbReference>
<accession>A0A8H6YHD3</accession>
<name>A0A8H6YHD3_9AGAR</name>
<comment type="caution">
    <text evidence="2">The sequence shown here is derived from an EMBL/GenBank/DDBJ whole genome shotgun (WGS) entry which is preliminary data.</text>
</comment>
<dbReference type="PROSITE" id="PS50181">
    <property type="entry name" value="FBOX"/>
    <property type="match status" value="1"/>
</dbReference>
<evidence type="ECO:0000259" key="1">
    <source>
        <dbReference type="PROSITE" id="PS50181"/>
    </source>
</evidence>
<dbReference type="Pfam" id="PF12937">
    <property type="entry name" value="F-box-like"/>
    <property type="match status" value="1"/>
</dbReference>
<reference evidence="2" key="1">
    <citation type="submission" date="2020-05" db="EMBL/GenBank/DDBJ databases">
        <title>Mycena genomes resolve the evolution of fungal bioluminescence.</title>
        <authorList>
            <person name="Tsai I.J."/>
        </authorList>
    </citation>
    <scope>NUCLEOTIDE SEQUENCE</scope>
    <source>
        <strain evidence="2">CCC161011</strain>
    </source>
</reference>
<keyword evidence="3" id="KW-1185">Reference proteome</keyword>
<evidence type="ECO:0000313" key="2">
    <source>
        <dbReference type="EMBL" id="KAF7358010.1"/>
    </source>
</evidence>